<name>A0A7N2N5A5_QUELO</name>
<feature type="transmembrane region" description="Helical" evidence="2">
    <location>
        <begin position="36"/>
        <end position="56"/>
    </location>
</feature>
<evidence type="ECO:0000256" key="2">
    <source>
        <dbReference type="SAM" id="Phobius"/>
    </source>
</evidence>
<sequence length="143" mass="15476">MKVSGLWVLLLLFVFGTTFLSLNVSGRRIVSLVPDYSLGVCICSILCLEIPLGSYVHFGDDDGTRVATTSRRLKESGYNFGTDKESQVGNINLDDYHPIDPVPSTKTLIRPGPIEHGTPVNPYIPRSSPPTPSPSSPKIGGFT</sequence>
<dbReference type="EnsemblPlants" id="QL12p037641:mrna">
    <property type="protein sequence ID" value="QL12p037641:mrna"/>
    <property type="gene ID" value="QL12p037641"/>
</dbReference>
<evidence type="ECO:0000313" key="4">
    <source>
        <dbReference type="Proteomes" id="UP000594261"/>
    </source>
</evidence>
<protein>
    <recommendedName>
        <fullName evidence="5">Transmembrane protein</fullName>
    </recommendedName>
</protein>
<dbReference type="PANTHER" id="PTHR37249:SF3">
    <property type="entry name" value="OS03G0206201 PROTEIN"/>
    <property type="match status" value="1"/>
</dbReference>
<dbReference type="Gramene" id="QL12p037641:mrna">
    <property type="protein sequence ID" value="QL12p037641:mrna"/>
    <property type="gene ID" value="QL12p037641"/>
</dbReference>
<accession>A0A7N2N5A5</accession>
<keyword evidence="4" id="KW-1185">Reference proteome</keyword>
<evidence type="ECO:0000256" key="1">
    <source>
        <dbReference type="SAM" id="MobiDB-lite"/>
    </source>
</evidence>
<evidence type="ECO:0000313" key="3">
    <source>
        <dbReference type="EnsemblPlants" id="QL12p037641:mrna"/>
    </source>
</evidence>
<reference evidence="3 4" key="1">
    <citation type="journal article" date="2016" name="G3 (Bethesda)">
        <title>First Draft Assembly and Annotation of the Genome of a California Endemic Oak Quercus lobata Nee (Fagaceae).</title>
        <authorList>
            <person name="Sork V.L."/>
            <person name="Fitz-Gibbon S.T."/>
            <person name="Puiu D."/>
            <person name="Crepeau M."/>
            <person name="Gugger P.F."/>
            <person name="Sherman R."/>
            <person name="Stevens K."/>
            <person name="Langley C.H."/>
            <person name="Pellegrini M."/>
            <person name="Salzberg S.L."/>
        </authorList>
    </citation>
    <scope>NUCLEOTIDE SEQUENCE [LARGE SCALE GENOMIC DNA]</scope>
    <source>
        <strain evidence="3 4">cv. SW786</strain>
    </source>
</reference>
<dbReference type="AlphaFoldDB" id="A0A7N2N5A5"/>
<organism evidence="3 4">
    <name type="scientific">Quercus lobata</name>
    <name type="common">Valley oak</name>
    <dbReference type="NCBI Taxonomy" id="97700"/>
    <lineage>
        <taxon>Eukaryota</taxon>
        <taxon>Viridiplantae</taxon>
        <taxon>Streptophyta</taxon>
        <taxon>Embryophyta</taxon>
        <taxon>Tracheophyta</taxon>
        <taxon>Spermatophyta</taxon>
        <taxon>Magnoliopsida</taxon>
        <taxon>eudicotyledons</taxon>
        <taxon>Gunneridae</taxon>
        <taxon>Pentapetalae</taxon>
        <taxon>rosids</taxon>
        <taxon>fabids</taxon>
        <taxon>Fagales</taxon>
        <taxon>Fagaceae</taxon>
        <taxon>Quercus</taxon>
    </lineage>
</organism>
<reference evidence="3" key="2">
    <citation type="submission" date="2021-01" db="UniProtKB">
        <authorList>
            <consortium name="EnsemblPlants"/>
        </authorList>
    </citation>
    <scope>IDENTIFICATION</scope>
</reference>
<feature type="region of interest" description="Disordered" evidence="1">
    <location>
        <begin position="106"/>
        <end position="143"/>
    </location>
</feature>
<keyword evidence="2" id="KW-0812">Transmembrane</keyword>
<dbReference type="Proteomes" id="UP000594261">
    <property type="component" value="Chromosome 12"/>
</dbReference>
<dbReference type="PANTHER" id="PTHR37249">
    <property type="entry name" value="OS03G0206201 PROTEIN"/>
    <property type="match status" value="1"/>
</dbReference>
<proteinExistence type="predicted"/>
<evidence type="ECO:0008006" key="5">
    <source>
        <dbReference type="Google" id="ProtNLM"/>
    </source>
</evidence>
<keyword evidence="2" id="KW-1133">Transmembrane helix</keyword>
<dbReference type="EMBL" id="LRBV02000012">
    <property type="status" value="NOT_ANNOTATED_CDS"/>
    <property type="molecule type" value="Genomic_DNA"/>
</dbReference>
<keyword evidence="2" id="KW-0472">Membrane</keyword>
<dbReference type="InParanoid" id="A0A7N2N5A5"/>